<feature type="domain" description="NAD(+) hydrolase ThsA Sir2/TIR-associating SLOG" evidence="1">
    <location>
        <begin position="1"/>
        <end position="70"/>
    </location>
</feature>
<comment type="caution">
    <text evidence="2">The sequence shown here is derived from an EMBL/GenBank/DDBJ whole genome shotgun (WGS) entry which is preliminary data.</text>
</comment>
<organism evidence="2 3">
    <name type="scientific">Vibrio anguillarum</name>
    <name type="common">Listonella anguillarum</name>
    <dbReference type="NCBI Taxonomy" id="55601"/>
    <lineage>
        <taxon>Bacteria</taxon>
        <taxon>Pseudomonadati</taxon>
        <taxon>Pseudomonadota</taxon>
        <taxon>Gammaproteobacteria</taxon>
        <taxon>Vibrionales</taxon>
        <taxon>Vibrionaceae</taxon>
        <taxon>Vibrio</taxon>
    </lineage>
</organism>
<proteinExistence type="predicted"/>
<evidence type="ECO:0000313" key="3">
    <source>
        <dbReference type="Proteomes" id="UP000726136"/>
    </source>
</evidence>
<dbReference type="EMBL" id="RDPI01001198">
    <property type="protein sequence ID" value="MBF4376881.1"/>
    <property type="molecule type" value="Genomic_DNA"/>
</dbReference>
<reference evidence="2 3" key="1">
    <citation type="journal article" date="2021" name="PeerJ">
        <title>Analysis of 44 Vibrio anguillarum genomes reveals high genetic diversity.</title>
        <authorList>
            <person name="Hansen M.J."/>
            <person name="Dalsgaard I."/>
        </authorList>
    </citation>
    <scope>NUCLEOTIDE SEQUENCE [LARGE SCALE GENOMIC DNA]</scope>
    <source>
        <strain evidence="2 3">040915-1/1B</strain>
    </source>
</reference>
<feature type="non-terminal residue" evidence="2">
    <location>
        <position position="1"/>
    </location>
</feature>
<evidence type="ECO:0000259" key="1">
    <source>
        <dbReference type="Pfam" id="PF18185"/>
    </source>
</evidence>
<gene>
    <name evidence="2" type="ORF">EAY46_28300</name>
</gene>
<accession>A0ABR9ZFR3</accession>
<name>A0ABR9ZFR3_VIBAN</name>
<dbReference type="Proteomes" id="UP000726136">
    <property type="component" value="Unassembled WGS sequence"/>
</dbReference>
<evidence type="ECO:0000313" key="2">
    <source>
        <dbReference type="EMBL" id="MBF4376881.1"/>
    </source>
</evidence>
<dbReference type="InterPro" id="IPR041486">
    <property type="entry name" value="ThsA_STALD"/>
</dbReference>
<protein>
    <recommendedName>
        <fullName evidence="1">NAD(+) hydrolase ThsA Sir2/TIR-associating SLOG domain-containing protein</fullName>
    </recommendedName>
</protein>
<dbReference type="Pfam" id="PF18185">
    <property type="entry name" value="STALD"/>
    <property type="match status" value="1"/>
</dbReference>
<sequence>EEYEIAKKQGLLLLPVGSTGYMAEELWTELNSEIQKRTDLSLRMKELYKKLGTEKFNANNVIDIIMEIISLRDEEQ</sequence>
<keyword evidence="3" id="KW-1185">Reference proteome</keyword>